<evidence type="ECO:0008006" key="4">
    <source>
        <dbReference type="Google" id="ProtNLM"/>
    </source>
</evidence>
<protein>
    <recommendedName>
        <fullName evidence="4">Lipoprotein</fullName>
    </recommendedName>
</protein>
<evidence type="ECO:0000313" key="3">
    <source>
        <dbReference type="Proteomes" id="UP000216446"/>
    </source>
</evidence>
<keyword evidence="1" id="KW-0732">Signal</keyword>
<proteinExistence type="predicted"/>
<dbReference type="EMBL" id="MQWB01000001">
    <property type="protein sequence ID" value="OZC02180.1"/>
    <property type="molecule type" value="Genomic_DNA"/>
</dbReference>
<accession>A0A259TWV3</accession>
<dbReference type="Proteomes" id="UP000216446">
    <property type="component" value="Unassembled WGS sequence"/>
</dbReference>
<feature type="chain" id="PRO_5013215037" description="Lipoprotein" evidence="1">
    <location>
        <begin position="20"/>
        <end position="184"/>
    </location>
</feature>
<name>A0A259TWV3_9BACT</name>
<sequence length="184" mass="19753">MRVSLSPLALLLTAVLASGCVSSRSSPRGVIPQSSELAAYPMGAWIGLETRDRVAIQGELLAVDEESVHVLTTENEYLVLAKPFVYKARVEAYRNEGWKGTSAWAGVGAASTLTHGFFLVFTAPAWALGGMLTSIAESNRGFYDLRDAEVGWRDVAPYARFPAGMPEGLDTSRLRYVLGPGVGT</sequence>
<dbReference type="RefSeq" id="WP_094546160.1">
    <property type="nucleotide sequence ID" value="NZ_MQWB01000001.1"/>
</dbReference>
<reference evidence="2 3" key="1">
    <citation type="submission" date="2016-11" db="EMBL/GenBank/DDBJ databases">
        <title>Study of marine rhodopsin-containing bacteria.</title>
        <authorList>
            <person name="Yoshizawa S."/>
            <person name="Kumagai Y."/>
            <person name="Kogure K."/>
        </authorList>
    </citation>
    <scope>NUCLEOTIDE SEQUENCE [LARGE SCALE GENOMIC DNA]</scope>
    <source>
        <strain evidence="2 3">SG-29</strain>
    </source>
</reference>
<comment type="caution">
    <text evidence="2">The sequence shown here is derived from an EMBL/GenBank/DDBJ whole genome shotgun (WGS) entry which is preliminary data.</text>
</comment>
<dbReference type="AlphaFoldDB" id="A0A259TWV3"/>
<organism evidence="2 3">
    <name type="scientific">Rubricoccus marinus</name>
    <dbReference type="NCBI Taxonomy" id="716817"/>
    <lineage>
        <taxon>Bacteria</taxon>
        <taxon>Pseudomonadati</taxon>
        <taxon>Rhodothermota</taxon>
        <taxon>Rhodothermia</taxon>
        <taxon>Rhodothermales</taxon>
        <taxon>Rubricoccaceae</taxon>
        <taxon>Rubricoccus</taxon>
    </lineage>
</organism>
<keyword evidence="3" id="KW-1185">Reference proteome</keyword>
<dbReference type="InParanoid" id="A0A259TWV3"/>
<dbReference type="PROSITE" id="PS51257">
    <property type="entry name" value="PROKAR_LIPOPROTEIN"/>
    <property type="match status" value="1"/>
</dbReference>
<evidence type="ECO:0000313" key="2">
    <source>
        <dbReference type="EMBL" id="OZC02180.1"/>
    </source>
</evidence>
<feature type="signal peptide" evidence="1">
    <location>
        <begin position="1"/>
        <end position="19"/>
    </location>
</feature>
<gene>
    <name evidence="2" type="ORF">BSZ36_03760</name>
</gene>
<evidence type="ECO:0000256" key="1">
    <source>
        <dbReference type="SAM" id="SignalP"/>
    </source>
</evidence>